<evidence type="ECO:0000256" key="3">
    <source>
        <dbReference type="ARBA" id="ARBA00023125"/>
    </source>
</evidence>
<dbReference type="Proteomes" id="UP000252706">
    <property type="component" value="Unassembled WGS sequence"/>
</dbReference>
<gene>
    <name evidence="7" type="ORF">DS909_14180</name>
</gene>
<keyword evidence="2" id="KW-0805">Transcription regulation</keyword>
<dbReference type="EMBL" id="QOCE01000035">
    <property type="protein sequence ID" value="RBW53530.1"/>
    <property type="molecule type" value="Genomic_DNA"/>
</dbReference>
<evidence type="ECO:0000313" key="8">
    <source>
        <dbReference type="Proteomes" id="UP000252706"/>
    </source>
</evidence>
<sequence length="242" mass="27619">MCSNCGDLNVPPAARGSEGSTVGGARRKLTMNVKIASSRKRTAPKETRQKQLIMAAIDSISKRGFSDTTLRHVTEKAKLSHGVVNYHFKNKEALYDATLGYLAKEHYDIWTQYYDNAKPTAAHRLAAIISADFDKKVCTHKRLAAWFAFWGQAKYRPNYLKIHNQYDNERYQKIAKICNELVADGDYPDLDIERTTRSIEALSDGSWLCLMLYPGGPDREVFRDDCLYALTRFFPKHFPLKD</sequence>
<dbReference type="PRINTS" id="PR00455">
    <property type="entry name" value="HTHTETR"/>
</dbReference>
<dbReference type="OrthoDB" id="7336460at2"/>
<reference evidence="7 8" key="1">
    <citation type="submission" date="2018-07" db="EMBL/GenBank/DDBJ databases">
        <title>Modular assembly of carbohydrate-degrading microbial communities in the ocean.</title>
        <authorList>
            <person name="Enke T.N."/>
            <person name="Datta M.S."/>
            <person name="Schwartzman J.A."/>
            <person name="Cermak N."/>
            <person name="Schmitz D.A."/>
            <person name="Barrere J."/>
            <person name="Cordero O.X."/>
        </authorList>
    </citation>
    <scope>NUCLEOTIDE SEQUENCE [LARGE SCALE GENOMIC DNA]</scope>
    <source>
        <strain evidence="7 8">C3M10</strain>
    </source>
</reference>
<dbReference type="InterPro" id="IPR050109">
    <property type="entry name" value="HTH-type_TetR-like_transc_reg"/>
</dbReference>
<keyword evidence="3 5" id="KW-0238">DNA-binding</keyword>
<keyword evidence="1" id="KW-0678">Repressor</keyword>
<dbReference type="PANTHER" id="PTHR30055:SF228">
    <property type="entry name" value="TRANSCRIPTIONAL REGULATOR-RELATED"/>
    <property type="match status" value="1"/>
</dbReference>
<dbReference type="SUPFAM" id="SSF46689">
    <property type="entry name" value="Homeodomain-like"/>
    <property type="match status" value="1"/>
</dbReference>
<comment type="caution">
    <text evidence="7">The sequence shown here is derived from an EMBL/GenBank/DDBJ whole genome shotgun (WGS) entry which is preliminary data.</text>
</comment>
<dbReference type="AlphaFoldDB" id="A0A366WU98"/>
<dbReference type="InterPro" id="IPR039538">
    <property type="entry name" value="BetI_C"/>
</dbReference>
<dbReference type="Gene3D" id="1.10.357.10">
    <property type="entry name" value="Tetracycline Repressor, domain 2"/>
    <property type="match status" value="1"/>
</dbReference>
<evidence type="ECO:0000313" key="7">
    <source>
        <dbReference type="EMBL" id="RBW53530.1"/>
    </source>
</evidence>
<dbReference type="InterPro" id="IPR001647">
    <property type="entry name" value="HTH_TetR"/>
</dbReference>
<protein>
    <submittedName>
        <fullName evidence="7">Transcriptional regulator</fullName>
    </submittedName>
</protein>
<proteinExistence type="predicted"/>
<dbReference type="InterPro" id="IPR036271">
    <property type="entry name" value="Tet_transcr_reg_TetR-rel_C_sf"/>
</dbReference>
<dbReference type="InterPro" id="IPR023772">
    <property type="entry name" value="DNA-bd_HTH_TetR-type_CS"/>
</dbReference>
<evidence type="ECO:0000256" key="5">
    <source>
        <dbReference type="PROSITE-ProRule" id="PRU00335"/>
    </source>
</evidence>
<dbReference type="GO" id="GO:0003700">
    <property type="term" value="F:DNA-binding transcription factor activity"/>
    <property type="evidence" value="ECO:0007669"/>
    <property type="project" value="TreeGrafter"/>
</dbReference>
<evidence type="ECO:0000259" key="6">
    <source>
        <dbReference type="PROSITE" id="PS50977"/>
    </source>
</evidence>
<dbReference type="PROSITE" id="PS50977">
    <property type="entry name" value="HTH_TETR_2"/>
    <property type="match status" value="1"/>
</dbReference>
<dbReference type="PANTHER" id="PTHR30055">
    <property type="entry name" value="HTH-TYPE TRANSCRIPTIONAL REGULATOR RUTR"/>
    <property type="match status" value="1"/>
</dbReference>
<evidence type="ECO:0000256" key="2">
    <source>
        <dbReference type="ARBA" id="ARBA00023015"/>
    </source>
</evidence>
<feature type="domain" description="HTH tetR-type" evidence="6">
    <location>
        <begin position="46"/>
        <end position="106"/>
    </location>
</feature>
<dbReference type="Pfam" id="PF13977">
    <property type="entry name" value="TetR_C_6"/>
    <property type="match status" value="1"/>
</dbReference>
<dbReference type="InterPro" id="IPR009057">
    <property type="entry name" value="Homeodomain-like_sf"/>
</dbReference>
<dbReference type="Pfam" id="PF00440">
    <property type="entry name" value="TetR_N"/>
    <property type="match status" value="1"/>
</dbReference>
<evidence type="ECO:0000256" key="1">
    <source>
        <dbReference type="ARBA" id="ARBA00022491"/>
    </source>
</evidence>
<dbReference type="SUPFAM" id="SSF48498">
    <property type="entry name" value="Tetracyclin repressor-like, C-terminal domain"/>
    <property type="match status" value="1"/>
</dbReference>
<keyword evidence="4" id="KW-0804">Transcription</keyword>
<name>A0A366WU98_9RHOB</name>
<evidence type="ECO:0000256" key="4">
    <source>
        <dbReference type="ARBA" id="ARBA00023163"/>
    </source>
</evidence>
<dbReference type="GO" id="GO:0000976">
    <property type="term" value="F:transcription cis-regulatory region binding"/>
    <property type="evidence" value="ECO:0007669"/>
    <property type="project" value="TreeGrafter"/>
</dbReference>
<feature type="DNA-binding region" description="H-T-H motif" evidence="5">
    <location>
        <begin position="69"/>
        <end position="88"/>
    </location>
</feature>
<dbReference type="PROSITE" id="PS01081">
    <property type="entry name" value="HTH_TETR_1"/>
    <property type="match status" value="1"/>
</dbReference>
<organism evidence="7 8">
    <name type="scientific">Phaeobacter gallaeciensis</name>
    <dbReference type="NCBI Taxonomy" id="60890"/>
    <lineage>
        <taxon>Bacteria</taxon>
        <taxon>Pseudomonadati</taxon>
        <taxon>Pseudomonadota</taxon>
        <taxon>Alphaproteobacteria</taxon>
        <taxon>Rhodobacterales</taxon>
        <taxon>Roseobacteraceae</taxon>
        <taxon>Phaeobacter</taxon>
    </lineage>
</organism>
<accession>A0A366WU98</accession>